<evidence type="ECO:0000313" key="4">
    <source>
        <dbReference type="EMBL" id="OLP48173.1"/>
    </source>
</evidence>
<reference evidence="4 5" key="1">
    <citation type="submission" date="2016-09" db="EMBL/GenBank/DDBJ databases">
        <title>Rhizobium oryziradicis sp. nov., isolated from the root of rice.</title>
        <authorList>
            <person name="Zhao J."/>
            <person name="Zhang X."/>
        </authorList>
    </citation>
    <scope>NUCLEOTIDE SEQUENCE [LARGE SCALE GENOMIC DNA]</scope>
    <source>
        <strain evidence="4 5">14971</strain>
    </source>
</reference>
<dbReference type="RefSeq" id="WP_075616226.1">
    <property type="nucleotide sequence ID" value="NZ_JACIED010000002.1"/>
</dbReference>
<organism evidence="4 5">
    <name type="scientific">Allorhizobium taibaishanense</name>
    <dbReference type="NCBI Taxonomy" id="887144"/>
    <lineage>
        <taxon>Bacteria</taxon>
        <taxon>Pseudomonadati</taxon>
        <taxon>Pseudomonadota</taxon>
        <taxon>Alphaproteobacteria</taxon>
        <taxon>Hyphomicrobiales</taxon>
        <taxon>Rhizobiaceae</taxon>
        <taxon>Rhizobium/Agrobacterium group</taxon>
        <taxon>Allorhizobium</taxon>
    </lineage>
</organism>
<comment type="similarity">
    <text evidence="1 2">Belongs to the polypeptide deformylase family.</text>
</comment>
<dbReference type="Pfam" id="PF01327">
    <property type="entry name" value="Pep_deformylase"/>
    <property type="match status" value="1"/>
</dbReference>
<evidence type="ECO:0000313" key="3">
    <source>
        <dbReference type="EMBL" id="MBB4007832.1"/>
    </source>
</evidence>
<protein>
    <recommendedName>
        <fullName evidence="2">Peptide deformylase-like</fullName>
    </recommendedName>
    <alternativeName>
        <fullName evidence="2">Polypeptide deformylase-like</fullName>
    </alternativeName>
</protein>
<dbReference type="EMBL" id="MKIN01000024">
    <property type="protein sequence ID" value="OLP48173.1"/>
    <property type="molecule type" value="Genomic_DNA"/>
</dbReference>
<evidence type="ECO:0000256" key="1">
    <source>
        <dbReference type="ARBA" id="ARBA00010759"/>
    </source>
</evidence>
<feature type="active site" evidence="2">
    <location>
        <position position="135"/>
    </location>
</feature>
<comment type="caution">
    <text evidence="4">The sequence shown here is derived from an EMBL/GenBank/DDBJ whole genome shotgun (WGS) entry which is preliminary data.</text>
</comment>
<evidence type="ECO:0000313" key="5">
    <source>
        <dbReference type="Proteomes" id="UP000185598"/>
    </source>
</evidence>
<keyword evidence="5" id="KW-1185">Reference proteome</keyword>
<dbReference type="OrthoDB" id="9804313at2"/>
<dbReference type="InterPro" id="IPR023635">
    <property type="entry name" value="Peptide_deformylase"/>
</dbReference>
<comment type="caution">
    <text evidence="2">Lacks conserved residue(s) required for the propagation of feature annotation.</text>
</comment>
<dbReference type="Gene3D" id="3.90.45.10">
    <property type="entry name" value="Peptide deformylase"/>
    <property type="match status" value="1"/>
</dbReference>
<gene>
    <name evidence="4" type="ORF">BJF91_08460</name>
    <name evidence="3" type="ORF">GGQ71_002095</name>
</gene>
<dbReference type="Proteomes" id="UP000544107">
    <property type="component" value="Unassembled WGS sequence"/>
</dbReference>
<name>A0A1Q9A0S2_9HYPH</name>
<dbReference type="PRINTS" id="PR01576">
    <property type="entry name" value="PDEFORMYLASE"/>
</dbReference>
<dbReference type="PANTHER" id="PTHR10458">
    <property type="entry name" value="PEPTIDE DEFORMYLASE"/>
    <property type="match status" value="1"/>
</dbReference>
<reference evidence="3 6" key="2">
    <citation type="submission" date="2020-08" db="EMBL/GenBank/DDBJ databases">
        <title>Genomic Encyclopedia of Type Strains, Phase IV (KMG-IV): sequencing the most valuable type-strain genomes for metagenomic binning, comparative biology and taxonomic classification.</title>
        <authorList>
            <person name="Goeker M."/>
        </authorList>
    </citation>
    <scope>NUCLEOTIDE SEQUENCE [LARGE SCALE GENOMIC DNA]</scope>
    <source>
        <strain evidence="3 6">DSM 100021</strain>
    </source>
</reference>
<dbReference type="PIRSF" id="PIRSF004749">
    <property type="entry name" value="Pep_def"/>
    <property type="match status" value="1"/>
</dbReference>
<keyword evidence="3" id="KW-0378">Hydrolase</keyword>
<dbReference type="EMBL" id="JACIED010000002">
    <property type="protein sequence ID" value="MBB4007832.1"/>
    <property type="molecule type" value="Genomic_DNA"/>
</dbReference>
<evidence type="ECO:0000313" key="6">
    <source>
        <dbReference type="Proteomes" id="UP000544107"/>
    </source>
</evidence>
<dbReference type="Proteomes" id="UP000185598">
    <property type="component" value="Unassembled WGS sequence"/>
</dbReference>
<dbReference type="GO" id="GO:0042586">
    <property type="term" value="F:peptide deformylase activity"/>
    <property type="evidence" value="ECO:0007669"/>
    <property type="project" value="InterPro"/>
</dbReference>
<dbReference type="AlphaFoldDB" id="A0A1Q9A0S2"/>
<dbReference type="HAMAP" id="MF_00163">
    <property type="entry name" value="Pep_deformylase"/>
    <property type="match status" value="1"/>
</dbReference>
<dbReference type="STRING" id="887144.BJF91_08460"/>
<proteinExistence type="inferred from homology"/>
<evidence type="ECO:0000256" key="2">
    <source>
        <dbReference type="HAMAP-Rule" id="MF_00163"/>
    </source>
</evidence>
<dbReference type="SUPFAM" id="SSF56420">
    <property type="entry name" value="Peptide deformylase"/>
    <property type="match status" value="1"/>
</dbReference>
<sequence>MPDTLTILRYPHPVLASHCEAVRSFDDGLQQFADALYLTMRAAPGVGITAAHVGRLIRLVILDLPELGGRRDYVNPELLTVSNDVMDHQEGSVCMPGMVETVTRPRRISMRYQTLGGEWREEDLEDFPAICMQHEIDQLNGQFWINRLSRLKRERLLKKWQKAERA</sequence>
<dbReference type="CDD" id="cd00487">
    <property type="entry name" value="Pep_deformylase"/>
    <property type="match status" value="1"/>
</dbReference>
<dbReference type="NCBIfam" id="NF009484">
    <property type="entry name" value="PRK12846.1-5"/>
    <property type="match status" value="1"/>
</dbReference>
<accession>A0A1Q9A0S2</accession>
<dbReference type="InterPro" id="IPR036821">
    <property type="entry name" value="Peptide_deformylase_sf"/>
</dbReference>
<dbReference type="PANTHER" id="PTHR10458:SF22">
    <property type="entry name" value="PEPTIDE DEFORMYLASE"/>
    <property type="match status" value="1"/>
</dbReference>
<dbReference type="NCBIfam" id="TIGR00079">
    <property type="entry name" value="pept_deformyl"/>
    <property type="match status" value="1"/>
</dbReference>